<dbReference type="STRING" id="35608.A0A2U1LXH5"/>
<dbReference type="PANTHER" id="PTHR31642:SF115">
    <property type="entry name" value="PROTEIN ECERIFERUM 26-LIKE"/>
    <property type="match status" value="1"/>
</dbReference>
<organism evidence="2 3">
    <name type="scientific">Artemisia annua</name>
    <name type="common">Sweet wormwood</name>
    <dbReference type="NCBI Taxonomy" id="35608"/>
    <lineage>
        <taxon>Eukaryota</taxon>
        <taxon>Viridiplantae</taxon>
        <taxon>Streptophyta</taxon>
        <taxon>Embryophyta</taxon>
        <taxon>Tracheophyta</taxon>
        <taxon>Spermatophyta</taxon>
        <taxon>Magnoliopsida</taxon>
        <taxon>eudicotyledons</taxon>
        <taxon>Gunneridae</taxon>
        <taxon>Pentapetalae</taxon>
        <taxon>asterids</taxon>
        <taxon>campanulids</taxon>
        <taxon>Asterales</taxon>
        <taxon>Asteraceae</taxon>
        <taxon>Asteroideae</taxon>
        <taxon>Anthemideae</taxon>
        <taxon>Artemisiinae</taxon>
        <taxon>Artemisia</taxon>
    </lineage>
</organism>
<dbReference type="AlphaFoldDB" id="A0A2U1LXH5"/>
<keyword evidence="2" id="KW-0808">Transferase</keyword>
<comment type="similarity">
    <text evidence="1">Belongs to the plant acyltransferase family.</text>
</comment>
<dbReference type="GO" id="GO:0016747">
    <property type="term" value="F:acyltransferase activity, transferring groups other than amino-acyl groups"/>
    <property type="evidence" value="ECO:0007669"/>
    <property type="project" value="TreeGrafter"/>
</dbReference>
<dbReference type="Gene3D" id="3.30.559.10">
    <property type="entry name" value="Chloramphenicol acetyltransferase-like domain"/>
    <property type="match status" value="2"/>
</dbReference>
<protein>
    <submittedName>
        <fullName evidence="2">Chloramphenicol acetyltransferase-like domain-containing protein</fullName>
    </submittedName>
</protein>
<accession>A0A2U1LXH5</accession>
<evidence type="ECO:0000313" key="3">
    <source>
        <dbReference type="Proteomes" id="UP000245207"/>
    </source>
</evidence>
<evidence type="ECO:0000313" key="2">
    <source>
        <dbReference type="EMBL" id="PWA53709.1"/>
    </source>
</evidence>
<keyword evidence="3" id="KW-1185">Reference proteome</keyword>
<dbReference type="OrthoDB" id="1862401at2759"/>
<evidence type="ECO:0000256" key="1">
    <source>
        <dbReference type="ARBA" id="ARBA00009861"/>
    </source>
</evidence>
<dbReference type="PANTHER" id="PTHR31642">
    <property type="entry name" value="TRICHOTHECENE 3-O-ACETYLTRANSFERASE"/>
    <property type="match status" value="1"/>
</dbReference>
<sequence length="300" mass="33232">MNVTLTRHKLTIQLTKFECGGTAVGISWAHVLGDVFSAVGFTNLWGLATNKQYPAQPLRMAHPYSEAHESKVPAKDLVATKRVGPVGDHWITTNDMKMETFSFYVSKPDLTRVQSKICGEKDHQQIPPFESICALVWQSVAKVKHGSKVKVVTICKNDSKRSFEGAITNKAQTIKVVKTDSSVEESSLMELGLLIMNQGVDERMKIEEALEGDNELPDFLVYGGNLTFVDLTDVPFYELDVRGNRPVYVNCAIDSVGDEGVVLVFPARKNDSDGMTVSITLPEKHISELNSVLKKEWSLS</sequence>
<dbReference type="InterPro" id="IPR023213">
    <property type="entry name" value="CAT-like_dom_sf"/>
</dbReference>
<reference evidence="2 3" key="1">
    <citation type="journal article" date="2018" name="Mol. Plant">
        <title>The genome of Artemisia annua provides insight into the evolution of Asteraceae family and artemisinin biosynthesis.</title>
        <authorList>
            <person name="Shen Q."/>
            <person name="Zhang L."/>
            <person name="Liao Z."/>
            <person name="Wang S."/>
            <person name="Yan T."/>
            <person name="Shi P."/>
            <person name="Liu M."/>
            <person name="Fu X."/>
            <person name="Pan Q."/>
            <person name="Wang Y."/>
            <person name="Lv Z."/>
            <person name="Lu X."/>
            <person name="Zhang F."/>
            <person name="Jiang W."/>
            <person name="Ma Y."/>
            <person name="Chen M."/>
            <person name="Hao X."/>
            <person name="Li L."/>
            <person name="Tang Y."/>
            <person name="Lv G."/>
            <person name="Zhou Y."/>
            <person name="Sun X."/>
            <person name="Brodelius P.E."/>
            <person name="Rose J.K.C."/>
            <person name="Tang K."/>
        </authorList>
    </citation>
    <scope>NUCLEOTIDE SEQUENCE [LARGE SCALE GENOMIC DNA]</scope>
    <source>
        <strain evidence="3">cv. Huhao1</strain>
        <tissue evidence="2">Leaf</tissue>
    </source>
</reference>
<comment type="caution">
    <text evidence="2">The sequence shown here is derived from an EMBL/GenBank/DDBJ whole genome shotgun (WGS) entry which is preliminary data.</text>
</comment>
<dbReference type="Proteomes" id="UP000245207">
    <property type="component" value="Unassembled WGS sequence"/>
</dbReference>
<dbReference type="Pfam" id="PF02458">
    <property type="entry name" value="Transferase"/>
    <property type="match status" value="1"/>
</dbReference>
<name>A0A2U1LXH5_ARTAN</name>
<proteinExistence type="inferred from homology"/>
<dbReference type="InterPro" id="IPR050317">
    <property type="entry name" value="Plant_Fungal_Acyltransferase"/>
</dbReference>
<gene>
    <name evidence="2" type="ORF">CTI12_AA394570</name>
</gene>
<dbReference type="EMBL" id="PKPP01007322">
    <property type="protein sequence ID" value="PWA53709.1"/>
    <property type="molecule type" value="Genomic_DNA"/>
</dbReference>